<dbReference type="OrthoDB" id="686498at2759"/>
<accession>A0A811P6X8</accession>
<name>A0A811P6X8_9POAL</name>
<sequence>MATSATAMTIVSSTAAASHRHVHGGHEGSCHGGYLGEHREQYHVHGHGHGGRLYDACESKRYDSCTGQYYA</sequence>
<reference evidence="1" key="1">
    <citation type="submission" date="2020-10" db="EMBL/GenBank/DDBJ databases">
        <authorList>
            <person name="Han B."/>
            <person name="Lu T."/>
            <person name="Zhao Q."/>
            <person name="Huang X."/>
            <person name="Zhao Y."/>
        </authorList>
    </citation>
    <scope>NUCLEOTIDE SEQUENCE</scope>
</reference>
<keyword evidence="2" id="KW-1185">Reference proteome</keyword>
<comment type="caution">
    <text evidence="1">The sequence shown here is derived from an EMBL/GenBank/DDBJ whole genome shotgun (WGS) entry which is preliminary data.</text>
</comment>
<dbReference type="AlphaFoldDB" id="A0A811P6X8"/>
<evidence type="ECO:0000313" key="2">
    <source>
        <dbReference type="Proteomes" id="UP000604825"/>
    </source>
</evidence>
<dbReference type="Proteomes" id="UP000604825">
    <property type="component" value="Unassembled WGS sequence"/>
</dbReference>
<proteinExistence type="predicted"/>
<gene>
    <name evidence="1" type="ORF">NCGR_LOCUS23637</name>
</gene>
<dbReference type="EMBL" id="CAJGYO010000006">
    <property type="protein sequence ID" value="CAD6235388.1"/>
    <property type="molecule type" value="Genomic_DNA"/>
</dbReference>
<protein>
    <submittedName>
        <fullName evidence="1">Uncharacterized protein</fullName>
    </submittedName>
</protein>
<evidence type="ECO:0000313" key="1">
    <source>
        <dbReference type="EMBL" id="CAD6235388.1"/>
    </source>
</evidence>
<organism evidence="1 2">
    <name type="scientific">Miscanthus lutarioriparius</name>
    <dbReference type="NCBI Taxonomy" id="422564"/>
    <lineage>
        <taxon>Eukaryota</taxon>
        <taxon>Viridiplantae</taxon>
        <taxon>Streptophyta</taxon>
        <taxon>Embryophyta</taxon>
        <taxon>Tracheophyta</taxon>
        <taxon>Spermatophyta</taxon>
        <taxon>Magnoliopsida</taxon>
        <taxon>Liliopsida</taxon>
        <taxon>Poales</taxon>
        <taxon>Poaceae</taxon>
        <taxon>PACMAD clade</taxon>
        <taxon>Panicoideae</taxon>
        <taxon>Andropogonodae</taxon>
        <taxon>Andropogoneae</taxon>
        <taxon>Saccharinae</taxon>
        <taxon>Miscanthus</taxon>
    </lineage>
</organism>